<dbReference type="RefSeq" id="WP_161494007.1">
    <property type="nucleotide sequence ID" value="NZ_CP018309.1"/>
</dbReference>
<dbReference type="Proteomes" id="UP000197092">
    <property type="component" value="Chromosome 2"/>
</dbReference>
<sequence>MKYIIVNDEHLSFDSKTKIITSSNGRDITLSCKERNVLDYLFTNANKVVSRQELQKCIGETKQNDAQSISIVVFGLRKKLSSLCKINIIITVRGKGYKLDNYIRLANSPKQLYSIKLVSILVILLSISTVVKFNTGHLLSRWNHYFYLINEQRNHNEFYGVYEVYCTVDGTRRTTLFRKSEHVSSFIGTHCSREHLLEVNFKSPSKKS</sequence>
<dbReference type="SMART" id="SM00862">
    <property type="entry name" value="Trans_reg_C"/>
    <property type="match status" value="1"/>
</dbReference>
<dbReference type="Pfam" id="PF00486">
    <property type="entry name" value="Trans_reg_C"/>
    <property type="match status" value="1"/>
</dbReference>
<keyword evidence="3" id="KW-0812">Transmembrane</keyword>
<dbReference type="GO" id="GO:0003677">
    <property type="term" value="F:DNA binding"/>
    <property type="evidence" value="ECO:0007669"/>
    <property type="project" value="UniProtKB-UniRule"/>
</dbReference>
<gene>
    <name evidence="5" type="ORF">BSZ05_26030</name>
</gene>
<evidence type="ECO:0000256" key="1">
    <source>
        <dbReference type="ARBA" id="ARBA00023125"/>
    </source>
</evidence>
<dbReference type="GO" id="GO:0006355">
    <property type="term" value="P:regulation of DNA-templated transcription"/>
    <property type="evidence" value="ECO:0007669"/>
    <property type="project" value="InterPro"/>
</dbReference>
<keyword evidence="1 2" id="KW-0238">DNA-binding</keyword>
<organism evidence="5 6">
    <name type="scientific">Vibrio mediterranei</name>
    <dbReference type="NCBI Taxonomy" id="689"/>
    <lineage>
        <taxon>Bacteria</taxon>
        <taxon>Pseudomonadati</taxon>
        <taxon>Pseudomonadota</taxon>
        <taxon>Gammaproteobacteria</taxon>
        <taxon>Vibrionales</taxon>
        <taxon>Vibrionaceae</taxon>
        <taxon>Vibrio</taxon>
    </lineage>
</organism>
<keyword evidence="3" id="KW-0472">Membrane</keyword>
<dbReference type="InterPro" id="IPR001867">
    <property type="entry name" value="OmpR/PhoB-type_DNA-bd"/>
</dbReference>
<dbReference type="SUPFAM" id="SSF46894">
    <property type="entry name" value="C-terminal effector domain of the bipartite response regulators"/>
    <property type="match status" value="1"/>
</dbReference>
<dbReference type="EMBL" id="CP018309">
    <property type="protein sequence ID" value="ASI93202.1"/>
    <property type="molecule type" value="Genomic_DNA"/>
</dbReference>
<evidence type="ECO:0000313" key="6">
    <source>
        <dbReference type="Proteomes" id="UP000197092"/>
    </source>
</evidence>
<feature type="transmembrane region" description="Helical" evidence="3">
    <location>
        <begin position="112"/>
        <end position="131"/>
    </location>
</feature>
<reference evidence="6" key="1">
    <citation type="submission" date="2016-12" db="EMBL/GenBank/DDBJ databases">
        <title>Comparative genomic analysis reveals the diversity, evolution, and environmental adaptation strategies of the genus Vibrio.</title>
        <authorList>
            <person name="Lin H."/>
            <person name="Wang X."/>
            <person name="Zhang X.-H."/>
        </authorList>
    </citation>
    <scope>NUCLEOTIDE SEQUENCE [LARGE SCALE GENOMIC DNA]</scope>
    <source>
        <strain evidence="6">QT6D1</strain>
    </source>
</reference>
<feature type="domain" description="OmpR/PhoB-type" evidence="4">
    <location>
        <begin position="2"/>
        <end position="101"/>
    </location>
</feature>
<accession>A0AAN1FN50</accession>
<evidence type="ECO:0000313" key="5">
    <source>
        <dbReference type="EMBL" id="ASI93202.1"/>
    </source>
</evidence>
<dbReference type="InterPro" id="IPR036388">
    <property type="entry name" value="WH-like_DNA-bd_sf"/>
</dbReference>
<name>A0AAN1FN50_9VIBR</name>
<dbReference type="CDD" id="cd00383">
    <property type="entry name" value="trans_reg_C"/>
    <property type="match status" value="1"/>
</dbReference>
<dbReference type="AlphaFoldDB" id="A0AAN1FN50"/>
<feature type="DNA-binding region" description="OmpR/PhoB-type" evidence="2">
    <location>
        <begin position="2"/>
        <end position="101"/>
    </location>
</feature>
<dbReference type="InterPro" id="IPR016032">
    <property type="entry name" value="Sig_transdc_resp-reg_C-effctor"/>
</dbReference>
<dbReference type="GO" id="GO:0000160">
    <property type="term" value="P:phosphorelay signal transduction system"/>
    <property type="evidence" value="ECO:0007669"/>
    <property type="project" value="InterPro"/>
</dbReference>
<evidence type="ECO:0000256" key="2">
    <source>
        <dbReference type="PROSITE-ProRule" id="PRU01091"/>
    </source>
</evidence>
<dbReference type="Gene3D" id="1.10.10.10">
    <property type="entry name" value="Winged helix-like DNA-binding domain superfamily/Winged helix DNA-binding domain"/>
    <property type="match status" value="1"/>
</dbReference>
<evidence type="ECO:0000256" key="3">
    <source>
        <dbReference type="SAM" id="Phobius"/>
    </source>
</evidence>
<evidence type="ECO:0000259" key="4">
    <source>
        <dbReference type="PROSITE" id="PS51755"/>
    </source>
</evidence>
<keyword evidence="3" id="KW-1133">Transmembrane helix</keyword>
<proteinExistence type="predicted"/>
<dbReference type="PROSITE" id="PS51755">
    <property type="entry name" value="OMPR_PHOB"/>
    <property type="match status" value="1"/>
</dbReference>
<protein>
    <recommendedName>
        <fullName evidence="4">OmpR/PhoB-type domain-containing protein</fullName>
    </recommendedName>
</protein>
<dbReference type="KEGG" id="vsh:BSZ05_26030"/>